<dbReference type="InterPro" id="IPR016181">
    <property type="entry name" value="Acyl_CoA_acyltransferase"/>
</dbReference>
<gene>
    <name evidence="2" type="ORF">ACFSRZ_08760</name>
</gene>
<dbReference type="Gene3D" id="3.40.630.30">
    <property type="match status" value="1"/>
</dbReference>
<reference evidence="3" key="1">
    <citation type="journal article" date="2019" name="Int. J. Syst. Evol. Microbiol.">
        <title>The Global Catalogue of Microorganisms (GCM) 10K type strain sequencing project: providing services to taxonomists for standard genome sequencing and annotation.</title>
        <authorList>
            <consortium name="The Broad Institute Genomics Platform"/>
            <consortium name="The Broad Institute Genome Sequencing Center for Infectious Disease"/>
            <person name="Wu L."/>
            <person name="Ma J."/>
        </authorList>
    </citation>
    <scope>NUCLEOTIDE SEQUENCE [LARGE SCALE GENOMIC DNA]</scope>
    <source>
        <strain evidence="3">KCTC 52127</strain>
    </source>
</reference>
<feature type="domain" description="N-acetyltransferase" evidence="1">
    <location>
        <begin position="1"/>
        <end position="164"/>
    </location>
</feature>
<dbReference type="CDD" id="cd04301">
    <property type="entry name" value="NAT_SF"/>
    <property type="match status" value="1"/>
</dbReference>
<dbReference type="EMBL" id="JBHULH010000004">
    <property type="protein sequence ID" value="MFD2567462.1"/>
    <property type="molecule type" value="Genomic_DNA"/>
</dbReference>
<sequence length="173" mass="20324">MIIKVPSTASEFEQLHQLNYSTFVEEIPQHKERADRKLIDRFHSKNNYLIAVKGNKVIGMVCYNTIRPFSLEEKQVKIDDHIPLGCKVAEIRLLAVEKKWRKTTVTFRLLQQLIKELKRNGVSMGLISATTREFKFYTKIGFQTFGEVIGKKNAYYQPMYIFIENLKKEFKDD</sequence>
<name>A0ABW5LRP4_9FLAO</name>
<dbReference type="InterPro" id="IPR000182">
    <property type="entry name" value="GNAT_dom"/>
</dbReference>
<evidence type="ECO:0000313" key="3">
    <source>
        <dbReference type="Proteomes" id="UP001597508"/>
    </source>
</evidence>
<dbReference type="PROSITE" id="PS51186">
    <property type="entry name" value="GNAT"/>
    <property type="match status" value="1"/>
</dbReference>
<evidence type="ECO:0000259" key="1">
    <source>
        <dbReference type="PROSITE" id="PS51186"/>
    </source>
</evidence>
<evidence type="ECO:0000313" key="2">
    <source>
        <dbReference type="EMBL" id="MFD2567462.1"/>
    </source>
</evidence>
<dbReference type="Proteomes" id="UP001597508">
    <property type="component" value="Unassembled WGS sequence"/>
</dbReference>
<protein>
    <submittedName>
        <fullName evidence="2">GNAT family N-acetyltransferase</fullName>
        <ecNumber evidence="2">2.3.1.-</ecNumber>
    </submittedName>
</protein>
<dbReference type="Pfam" id="PF00583">
    <property type="entry name" value="Acetyltransf_1"/>
    <property type="match status" value="1"/>
</dbReference>
<organism evidence="2 3">
    <name type="scientific">Pseudotenacibaculum haliotis</name>
    <dbReference type="NCBI Taxonomy" id="1862138"/>
    <lineage>
        <taxon>Bacteria</taxon>
        <taxon>Pseudomonadati</taxon>
        <taxon>Bacteroidota</taxon>
        <taxon>Flavobacteriia</taxon>
        <taxon>Flavobacteriales</taxon>
        <taxon>Flavobacteriaceae</taxon>
        <taxon>Pseudotenacibaculum</taxon>
    </lineage>
</organism>
<keyword evidence="3" id="KW-1185">Reference proteome</keyword>
<keyword evidence="2" id="KW-0012">Acyltransferase</keyword>
<dbReference type="EC" id="2.3.1.-" evidence="2"/>
<accession>A0ABW5LRP4</accession>
<dbReference type="RefSeq" id="WP_379666172.1">
    <property type="nucleotide sequence ID" value="NZ_JBHULH010000004.1"/>
</dbReference>
<proteinExistence type="predicted"/>
<dbReference type="SUPFAM" id="SSF55729">
    <property type="entry name" value="Acyl-CoA N-acyltransferases (Nat)"/>
    <property type="match status" value="1"/>
</dbReference>
<comment type="caution">
    <text evidence="2">The sequence shown here is derived from an EMBL/GenBank/DDBJ whole genome shotgun (WGS) entry which is preliminary data.</text>
</comment>
<dbReference type="GO" id="GO:0016746">
    <property type="term" value="F:acyltransferase activity"/>
    <property type="evidence" value="ECO:0007669"/>
    <property type="project" value="UniProtKB-KW"/>
</dbReference>
<keyword evidence="2" id="KW-0808">Transferase</keyword>